<keyword evidence="3" id="KW-1185">Reference proteome</keyword>
<evidence type="ECO:0000256" key="1">
    <source>
        <dbReference type="SAM" id="SignalP"/>
    </source>
</evidence>
<feature type="chain" id="PRO_5020818881" description="Ecp2 effector protein domain-containing protein" evidence="1">
    <location>
        <begin position="20"/>
        <end position="175"/>
    </location>
</feature>
<evidence type="ECO:0000313" key="2">
    <source>
        <dbReference type="EMBL" id="TKA25871.1"/>
    </source>
</evidence>
<accession>A0A4U0TU79</accession>
<dbReference type="AlphaFoldDB" id="A0A4U0TU79"/>
<evidence type="ECO:0000313" key="3">
    <source>
        <dbReference type="Proteomes" id="UP000308549"/>
    </source>
</evidence>
<reference evidence="2 3" key="1">
    <citation type="submission" date="2017-03" db="EMBL/GenBank/DDBJ databases">
        <title>Genomes of endolithic fungi from Antarctica.</title>
        <authorList>
            <person name="Coleine C."/>
            <person name="Masonjones S."/>
            <person name="Stajich J.E."/>
        </authorList>
    </citation>
    <scope>NUCLEOTIDE SEQUENCE [LARGE SCALE GENOMIC DNA]</scope>
    <source>
        <strain evidence="2 3">CCFEE 6315</strain>
    </source>
</reference>
<organism evidence="2 3">
    <name type="scientific">Salinomyces thailandicus</name>
    <dbReference type="NCBI Taxonomy" id="706561"/>
    <lineage>
        <taxon>Eukaryota</taxon>
        <taxon>Fungi</taxon>
        <taxon>Dikarya</taxon>
        <taxon>Ascomycota</taxon>
        <taxon>Pezizomycotina</taxon>
        <taxon>Dothideomycetes</taxon>
        <taxon>Dothideomycetidae</taxon>
        <taxon>Mycosphaerellales</taxon>
        <taxon>Teratosphaeriaceae</taxon>
        <taxon>Salinomyces</taxon>
    </lineage>
</organism>
<name>A0A4U0TU79_9PEZI</name>
<sequence>MLFLPLLAAVATFITVALAISTNEPFGHNMDNGPSSLIQPPLTATHLRLRDTLATTCFPLTNPAPMLELNTLITTHFCPSTSTTTIHANNFFGAKYALDAGDSVWMQLSNTDAHASWTVDPENCVENMLAVVDFCNGKSSKKQGGVGISLGLNRGFTVDVNFAGNAGTIPTVTPS</sequence>
<dbReference type="Proteomes" id="UP000308549">
    <property type="component" value="Unassembled WGS sequence"/>
</dbReference>
<protein>
    <recommendedName>
        <fullName evidence="4">Ecp2 effector protein domain-containing protein</fullName>
    </recommendedName>
</protein>
<evidence type="ECO:0008006" key="4">
    <source>
        <dbReference type="Google" id="ProtNLM"/>
    </source>
</evidence>
<comment type="caution">
    <text evidence="2">The sequence shown here is derived from an EMBL/GenBank/DDBJ whole genome shotgun (WGS) entry which is preliminary data.</text>
</comment>
<feature type="signal peptide" evidence="1">
    <location>
        <begin position="1"/>
        <end position="19"/>
    </location>
</feature>
<proteinExistence type="predicted"/>
<dbReference type="EMBL" id="NAJL01000032">
    <property type="protein sequence ID" value="TKA25871.1"/>
    <property type="molecule type" value="Genomic_DNA"/>
</dbReference>
<keyword evidence="1" id="KW-0732">Signal</keyword>
<dbReference type="OrthoDB" id="3852964at2759"/>
<gene>
    <name evidence="2" type="ORF">B0A50_05626</name>
</gene>